<dbReference type="EMBL" id="JAAQPE010000224">
    <property type="protein sequence ID" value="KAF5677443.1"/>
    <property type="molecule type" value="Genomic_DNA"/>
</dbReference>
<evidence type="ECO:0000256" key="2">
    <source>
        <dbReference type="ARBA" id="ARBA00022692"/>
    </source>
</evidence>
<dbReference type="GO" id="GO:0016740">
    <property type="term" value="F:transferase activity"/>
    <property type="evidence" value="ECO:0007669"/>
    <property type="project" value="UniProtKB-KW"/>
</dbReference>
<feature type="transmembrane region" description="Helical" evidence="5">
    <location>
        <begin position="452"/>
        <end position="474"/>
    </location>
</feature>
<evidence type="ECO:0000256" key="1">
    <source>
        <dbReference type="ARBA" id="ARBA00004141"/>
    </source>
</evidence>
<evidence type="ECO:0000256" key="3">
    <source>
        <dbReference type="ARBA" id="ARBA00022989"/>
    </source>
</evidence>
<keyword evidence="7" id="KW-1185">Reference proteome</keyword>
<feature type="transmembrane region" description="Helical" evidence="5">
    <location>
        <begin position="573"/>
        <end position="593"/>
    </location>
</feature>
<dbReference type="PANTHER" id="PTHR31465:SF9">
    <property type="entry name" value="SPHINGOID LONG-CHAIN BASE TRANSPORTER RSB1"/>
    <property type="match status" value="1"/>
</dbReference>
<dbReference type="AlphaFoldDB" id="A0A8H5TXT4"/>
<sequence>MRVFLIQTAKGLFSSSGGYKANNALLRYLSSRGHCVRQLCYSYRGEVESYMDNNDEVDSRLRTRSLHIRSESGKPGQDIQVHDLCMEDGVEALALDSKAFDAAFGGKVESSNTLARMSAEYIENGTSSAPLMDFIAFLQEEIRRFSPTHIISNDGLSMKASLAPELAHLTMSRIAVVHTAEQLPFGPFAGGLPGHSSTTRETDLFQRLDGIWSVSETIRKYALEHGQLETRFLVLHPWTYLVGKDHAIPDRVFNWDKKFVGMINPCPVKGASILVDLARKCPQLEFLTYMSWGADEATVKDMGDLSNMTVRPSCTSAKDLWRDIKVLVVPSLWCEAWGMVVVEAHLRGIPVVSSNAGALSESMLGLDYIIPVTSITGVRDESGRYMIPEQDVAPWVKVITNLMQDQCDYEKVSTQGIRHKTWGYLFTMFCGHVLEIVGFAARIAMHFGQGGFLTYIVTITIGPAFFSATIYLCLARIITVYGQSYSRFSPRTYTITFMLFDFVALVLQATGGSMLGSDERDTINVGLKVIQTGLAAHLAAISIFVILASELAFRIFRHQEDWDPRFRQLQPSWRFNLFLACLTIATVTILIRTSYRVAELSLGYHSDLAENEIAFMLLEGMMVVIATTALAIGHPGPSFQGRYEDADFQLKKAGDVEDPSKSDSNSLELS</sequence>
<dbReference type="Pfam" id="PF04479">
    <property type="entry name" value="RTA1"/>
    <property type="match status" value="1"/>
</dbReference>
<feature type="transmembrane region" description="Helical" evidence="5">
    <location>
        <begin position="495"/>
        <end position="514"/>
    </location>
</feature>
<evidence type="ECO:0000313" key="7">
    <source>
        <dbReference type="Proteomes" id="UP000572754"/>
    </source>
</evidence>
<dbReference type="Proteomes" id="UP000572754">
    <property type="component" value="Unassembled WGS sequence"/>
</dbReference>
<proteinExistence type="predicted"/>
<evidence type="ECO:0000313" key="6">
    <source>
        <dbReference type="EMBL" id="KAF5677443.1"/>
    </source>
</evidence>
<keyword evidence="3 5" id="KW-1133">Transmembrane helix</keyword>
<dbReference type="PANTHER" id="PTHR31465">
    <property type="entry name" value="PROTEIN RTA1-RELATED"/>
    <property type="match status" value="1"/>
</dbReference>
<keyword evidence="2 5" id="KW-0812">Transmembrane</keyword>
<evidence type="ECO:0000256" key="5">
    <source>
        <dbReference type="SAM" id="Phobius"/>
    </source>
</evidence>
<dbReference type="GO" id="GO:0000324">
    <property type="term" value="C:fungal-type vacuole"/>
    <property type="evidence" value="ECO:0007669"/>
    <property type="project" value="TreeGrafter"/>
</dbReference>
<keyword evidence="6" id="KW-0808">Transferase</keyword>
<gene>
    <name evidence="6" type="ORF">FCIRC_6715</name>
</gene>
<feature type="transmembrane region" description="Helical" evidence="5">
    <location>
        <begin position="613"/>
        <end position="632"/>
    </location>
</feature>
<name>A0A8H5TXT4_FUSCI</name>
<protein>
    <submittedName>
        <fullName evidence="6">Glycosyltransferase family 4</fullName>
    </submittedName>
</protein>
<organism evidence="6 7">
    <name type="scientific">Fusarium circinatum</name>
    <name type="common">Pitch canker fungus</name>
    <name type="synonym">Gibberella circinata</name>
    <dbReference type="NCBI Taxonomy" id="48490"/>
    <lineage>
        <taxon>Eukaryota</taxon>
        <taxon>Fungi</taxon>
        <taxon>Dikarya</taxon>
        <taxon>Ascomycota</taxon>
        <taxon>Pezizomycotina</taxon>
        <taxon>Sordariomycetes</taxon>
        <taxon>Hypocreomycetidae</taxon>
        <taxon>Hypocreales</taxon>
        <taxon>Nectriaceae</taxon>
        <taxon>Fusarium</taxon>
        <taxon>Fusarium fujikuroi species complex</taxon>
    </lineage>
</organism>
<dbReference type="SUPFAM" id="SSF53756">
    <property type="entry name" value="UDP-Glycosyltransferase/glycogen phosphorylase"/>
    <property type="match status" value="1"/>
</dbReference>
<accession>A0A8H5TXT4</accession>
<feature type="transmembrane region" description="Helical" evidence="5">
    <location>
        <begin position="534"/>
        <end position="553"/>
    </location>
</feature>
<dbReference type="InterPro" id="IPR007568">
    <property type="entry name" value="RTA1"/>
</dbReference>
<comment type="caution">
    <text evidence="6">The sequence shown here is derived from an EMBL/GenBank/DDBJ whole genome shotgun (WGS) entry which is preliminary data.</text>
</comment>
<dbReference type="Gene3D" id="3.40.50.2000">
    <property type="entry name" value="Glycogen Phosphorylase B"/>
    <property type="match status" value="1"/>
</dbReference>
<feature type="transmembrane region" description="Helical" evidence="5">
    <location>
        <begin position="421"/>
        <end position="440"/>
    </location>
</feature>
<dbReference type="GO" id="GO:0005886">
    <property type="term" value="C:plasma membrane"/>
    <property type="evidence" value="ECO:0007669"/>
    <property type="project" value="TreeGrafter"/>
</dbReference>
<reference evidence="7" key="1">
    <citation type="journal article" date="2020" name="BMC Genomics">
        <title>Correction to: Identification and distribution of gene clusters required for synthesis of sphingolipid metabolism inhibitors in diverse species of the filamentous fungus Fusarium.</title>
        <authorList>
            <person name="Kim H.S."/>
            <person name="Lohmar J.M."/>
            <person name="Busman M."/>
            <person name="Brown D.W."/>
            <person name="Naumann T.A."/>
            <person name="Divon H.H."/>
            <person name="Lysoe E."/>
            <person name="Uhlig S."/>
            <person name="Proctor R.H."/>
        </authorList>
    </citation>
    <scope>NUCLEOTIDE SEQUENCE [LARGE SCALE GENOMIC DNA]</scope>
    <source>
        <strain evidence="7">NRRL 25331</strain>
    </source>
</reference>
<dbReference type="Pfam" id="PF13692">
    <property type="entry name" value="Glyco_trans_1_4"/>
    <property type="match status" value="1"/>
</dbReference>
<comment type="subcellular location">
    <subcellularLocation>
        <location evidence="1">Membrane</location>
        <topology evidence="1">Multi-pass membrane protein</topology>
    </subcellularLocation>
</comment>
<evidence type="ECO:0000256" key="4">
    <source>
        <dbReference type="ARBA" id="ARBA00023136"/>
    </source>
</evidence>
<keyword evidence="4 5" id="KW-0472">Membrane</keyword>
<reference evidence="6 7" key="2">
    <citation type="submission" date="2020-05" db="EMBL/GenBank/DDBJ databases">
        <title>Identification and distribution of gene clusters putatively required for synthesis of sphingolipid metabolism inhibitors in phylogenetically diverse species of the filamentous fungus Fusarium.</title>
        <authorList>
            <person name="Kim H.-S."/>
            <person name="Busman M."/>
            <person name="Brown D.W."/>
            <person name="Divon H."/>
            <person name="Uhlig S."/>
            <person name="Proctor R.H."/>
        </authorList>
    </citation>
    <scope>NUCLEOTIDE SEQUENCE [LARGE SCALE GENOMIC DNA]</scope>
    <source>
        <strain evidence="6 7">NRRL 25331</strain>
    </source>
</reference>